<sequence length="280" mass="30567">MKKAIINTGVSVILLAAAVSAQAASCRVIHWKPDMVIQVNSAMYLGTRIEFPADIIMDPVPSSTLWDTDGATSQIVVKPNSQQPDGAQAVVRAWTADGNSYDILAKRVSADQNDTCVKVVADGMVFTSEGRAALQAQSARLAQGNAAAGVQAQQLQQQLSQVRRQAEDDKKKAVVEALRRFRYHVYTRYSWDEGSGFAAKGIITDVYDDGRFTYIRLNQPNRGLLSVETEIGGKNAVVHTSYDDAYGMYVISGIYPKFTLRADEAEIGVKRANSDTHGEF</sequence>
<comment type="caution">
    <text evidence="5">The sequence shown here is derived from an EMBL/GenBank/DDBJ whole genome shotgun (WGS) entry which is preliminary data.</text>
</comment>
<evidence type="ECO:0008006" key="7">
    <source>
        <dbReference type="Google" id="ProtNLM"/>
    </source>
</evidence>
<dbReference type="Pfam" id="PF03524">
    <property type="entry name" value="CagX"/>
    <property type="match status" value="1"/>
</dbReference>
<feature type="signal peptide" evidence="4">
    <location>
        <begin position="1"/>
        <end position="23"/>
    </location>
</feature>
<dbReference type="Gene3D" id="2.60.40.2500">
    <property type="match status" value="1"/>
</dbReference>
<comment type="similarity">
    <text evidence="1">Belongs to the TrbG/VirB9 family.</text>
</comment>
<gene>
    <name evidence="5" type="ORF">ALO64_00866</name>
</gene>
<feature type="chain" id="PRO_5006169372" description="Conjugal transfer protein" evidence="4">
    <location>
        <begin position="24"/>
        <end position="280"/>
    </location>
</feature>
<keyword evidence="6" id="KW-1185">Reference proteome</keyword>
<keyword evidence="2 4" id="KW-0732">Signal</keyword>
<evidence type="ECO:0000313" key="6">
    <source>
        <dbReference type="Proteomes" id="UP000050455"/>
    </source>
</evidence>
<reference evidence="5 6" key="1">
    <citation type="submission" date="2015-09" db="EMBL/GenBank/DDBJ databases">
        <title>Genome announcement of multiple Pseudomonas syringae strains.</title>
        <authorList>
            <person name="Thakur S."/>
            <person name="Wang P.W."/>
            <person name="Gong Y."/>
            <person name="Weir B.S."/>
            <person name="Guttman D.S."/>
        </authorList>
    </citation>
    <scope>NUCLEOTIDE SEQUENCE [LARGE SCALE GENOMIC DNA]</scope>
    <source>
        <strain evidence="5 6">ICMP6289</strain>
    </source>
</reference>
<dbReference type="AlphaFoldDB" id="A0A0P9TY23"/>
<dbReference type="InterPro" id="IPR033645">
    <property type="entry name" value="VirB9/CagX/TrbG_C"/>
</dbReference>
<protein>
    <recommendedName>
        <fullName evidence="7">Conjugal transfer protein</fullName>
    </recommendedName>
</protein>
<evidence type="ECO:0000256" key="2">
    <source>
        <dbReference type="ARBA" id="ARBA00022729"/>
    </source>
</evidence>
<dbReference type="Proteomes" id="UP000050455">
    <property type="component" value="Unassembled WGS sequence"/>
</dbReference>
<evidence type="ECO:0000256" key="3">
    <source>
        <dbReference type="SAM" id="Coils"/>
    </source>
</evidence>
<accession>A0A0P9TY23</accession>
<dbReference type="RefSeq" id="WP_044344623.1">
    <property type="nucleotide sequence ID" value="NZ_JYHE01000070.1"/>
</dbReference>
<dbReference type="PATRIC" id="fig|86176.4.peg.947"/>
<evidence type="ECO:0000256" key="1">
    <source>
        <dbReference type="ARBA" id="ARBA00006135"/>
    </source>
</evidence>
<organism evidence="5 6">
    <name type="scientific">Pseudomonas meliae</name>
    <dbReference type="NCBI Taxonomy" id="86176"/>
    <lineage>
        <taxon>Bacteria</taxon>
        <taxon>Pseudomonadati</taxon>
        <taxon>Pseudomonadota</taxon>
        <taxon>Gammaproteobacteria</taxon>
        <taxon>Pseudomonadales</taxon>
        <taxon>Pseudomonadaceae</taxon>
        <taxon>Pseudomonas</taxon>
    </lineage>
</organism>
<dbReference type="InterPro" id="IPR010258">
    <property type="entry name" value="Conjugal_tfr_TrbG/VirB9/CagX"/>
</dbReference>
<keyword evidence="3" id="KW-0175">Coiled coil</keyword>
<dbReference type="EMBL" id="LJQT01000456">
    <property type="protein sequence ID" value="KPX80402.1"/>
    <property type="molecule type" value="Genomic_DNA"/>
</dbReference>
<evidence type="ECO:0000313" key="5">
    <source>
        <dbReference type="EMBL" id="KPX80402.1"/>
    </source>
</evidence>
<feature type="coiled-coil region" evidence="3">
    <location>
        <begin position="145"/>
        <end position="172"/>
    </location>
</feature>
<evidence type="ECO:0000256" key="4">
    <source>
        <dbReference type="SAM" id="SignalP"/>
    </source>
</evidence>
<dbReference type="InterPro" id="IPR038161">
    <property type="entry name" value="VirB9/CagX/TrbG_C_sf"/>
</dbReference>
<dbReference type="CDD" id="cd06911">
    <property type="entry name" value="VirB9_CagX_TrbG"/>
    <property type="match status" value="1"/>
</dbReference>
<name>A0A0P9TY23_9PSED</name>
<proteinExistence type="inferred from homology"/>